<proteinExistence type="predicted"/>
<feature type="transmembrane region" description="Helical" evidence="1">
    <location>
        <begin position="6"/>
        <end position="23"/>
    </location>
</feature>
<evidence type="ECO:0000259" key="2">
    <source>
        <dbReference type="Pfam" id="PF19124"/>
    </source>
</evidence>
<keyword evidence="1" id="KW-0812">Transmembrane</keyword>
<dbReference type="EMBL" id="BDQX01000356">
    <property type="protein sequence ID" value="GBG10834.1"/>
    <property type="molecule type" value="Genomic_DNA"/>
</dbReference>
<keyword evidence="4" id="KW-1185">Reference proteome</keyword>
<feature type="transmembrane region" description="Helical" evidence="1">
    <location>
        <begin position="144"/>
        <end position="161"/>
    </location>
</feature>
<feature type="transmembrane region" description="Helical" evidence="1">
    <location>
        <begin position="210"/>
        <end position="234"/>
    </location>
</feature>
<dbReference type="AlphaFoldDB" id="A0A2R5F457"/>
<feature type="transmembrane region" description="Helical" evidence="1">
    <location>
        <begin position="82"/>
        <end position="101"/>
    </location>
</feature>
<evidence type="ECO:0000313" key="4">
    <source>
        <dbReference type="Proteomes" id="UP000245202"/>
    </source>
</evidence>
<comment type="caution">
    <text evidence="3">The sequence shown here is derived from an EMBL/GenBank/DDBJ whole genome shotgun (WGS) entry which is preliminary data.</text>
</comment>
<gene>
    <name evidence="3" type="ORF">PAT3040_05600</name>
</gene>
<sequence length="462" mass="51337">METYLLLAPVLIVLATVVAIYLGHSKPKDGLWFGVKLPIEVLEDERLLSLKREYRQSYALFAVMAAVAALPILWFGDTFSLGFIYVFLWLAGVMYTSTVPFKRIHYKAAKLKRDNDWFAPGTRKKVRVDIDIALMKGKLPLSPYWFVLPALMSVPLIVISLKGGVGVLRLSGFASLVMTAVMFLLYLAFSRGKPRAHSRNALPNMAINAAAARLWSILWLALALFEAVNAFVAYNVLSKGYSGDPGLWFGGIFMVSLVPLIGIYVVHQHIKELEYRYGDTDGSTYPADGDALWRHGLSYYNPKDKSVFVPKRVGIGSTVNMATRAGRMFYYGTLAVVAAIIIPIAMMVVRADTSPPKLIIQDEQNVIIEDSMYPLRFALEDVLELTLEDDMPSGFRQNGIATSEYARGDFKLTELGAAKLYVFKGNAPYILIKLPDRYVVYNEKDPAATAVLFSQLKALTAG</sequence>
<accession>A0A2R5F457</accession>
<feature type="domain" description="DUF5808" evidence="2">
    <location>
        <begin position="302"/>
        <end position="327"/>
    </location>
</feature>
<dbReference type="Pfam" id="PF19124">
    <property type="entry name" value="DUF5808"/>
    <property type="match status" value="1"/>
</dbReference>
<keyword evidence="1" id="KW-1133">Transmembrane helix</keyword>
<organism evidence="3 4">
    <name type="scientific">Paenibacillus agaridevorans</name>
    <dbReference type="NCBI Taxonomy" id="171404"/>
    <lineage>
        <taxon>Bacteria</taxon>
        <taxon>Bacillati</taxon>
        <taxon>Bacillota</taxon>
        <taxon>Bacilli</taxon>
        <taxon>Bacillales</taxon>
        <taxon>Paenibacillaceae</taxon>
        <taxon>Paenibacillus</taxon>
    </lineage>
</organism>
<evidence type="ECO:0000313" key="3">
    <source>
        <dbReference type="EMBL" id="GBG10834.1"/>
    </source>
</evidence>
<dbReference type="RefSeq" id="WP_108995250.1">
    <property type="nucleotide sequence ID" value="NZ_BDQX01000356.1"/>
</dbReference>
<protein>
    <recommendedName>
        <fullName evidence="2">DUF5808 domain-containing protein</fullName>
    </recommendedName>
</protein>
<feature type="transmembrane region" description="Helical" evidence="1">
    <location>
        <begin position="328"/>
        <end position="349"/>
    </location>
</feature>
<name>A0A2R5F457_9BACL</name>
<dbReference type="InterPro" id="IPR043831">
    <property type="entry name" value="DUF5808"/>
</dbReference>
<dbReference type="Proteomes" id="UP000245202">
    <property type="component" value="Unassembled WGS sequence"/>
</dbReference>
<reference evidence="3 4" key="1">
    <citation type="submission" date="2017-08" db="EMBL/GenBank/DDBJ databases">
        <title>Substantial Increase in Enzyme Production by Combined Drug-Resistance Mutations in Paenibacillus agaridevorans.</title>
        <authorList>
            <person name="Tanaka Y."/>
            <person name="Funane K."/>
            <person name="Hosaka T."/>
            <person name="Shiwa Y."/>
            <person name="Fujita N."/>
            <person name="Miyazaki T."/>
            <person name="Yoshikawa H."/>
            <person name="Murakami K."/>
            <person name="Kasahara K."/>
            <person name="Inaoka T."/>
            <person name="Hiraga Y."/>
            <person name="Ochi K."/>
        </authorList>
    </citation>
    <scope>NUCLEOTIDE SEQUENCE [LARGE SCALE GENOMIC DNA]</scope>
    <source>
        <strain evidence="3 4">T-3040</strain>
    </source>
</reference>
<feature type="transmembrane region" description="Helical" evidence="1">
    <location>
        <begin position="58"/>
        <end position="76"/>
    </location>
</feature>
<feature type="transmembrane region" description="Helical" evidence="1">
    <location>
        <begin position="246"/>
        <end position="266"/>
    </location>
</feature>
<keyword evidence="1" id="KW-0472">Membrane</keyword>
<evidence type="ECO:0000256" key="1">
    <source>
        <dbReference type="SAM" id="Phobius"/>
    </source>
</evidence>
<feature type="transmembrane region" description="Helical" evidence="1">
    <location>
        <begin position="167"/>
        <end position="189"/>
    </location>
</feature>